<keyword evidence="7 13" id="KW-0808">Transferase</keyword>
<dbReference type="HOGENOM" id="CLU_038816_6_0_0"/>
<evidence type="ECO:0000256" key="5">
    <source>
        <dbReference type="ARBA" id="ARBA00022516"/>
    </source>
</evidence>
<feature type="binding site" evidence="13">
    <location>
        <begin position="40"/>
        <end position="47"/>
    </location>
    <ligand>
        <name>ATP</name>
        <dbReference type="ChEBI" id="CHEBI:30616"/>
    </ligand>
</feature>
<dbReference type="Pfam" id="PF02606">
    <property type="entry name" value="LpxK"/>
    <property type="match status" value="1"/>
</dbReference>
<dbReference type="GO" id="GO:0009245">
    <property type="term" value="P:lipid A biosynthetic process"/>
    <property type="evidence" value="ECO:0007669"/>
    <property type="project" value="UniProtKB-UniRule"/>
</dbReference>
<organism evidence="14 15">
    <name type="scientific">Thermodesulfobacterium commune DSM 2178</name>
    <dbReference type="NCBI Taxonomy" id="289377"/>
    <lineage>
        <taxon>Bacteria</taxon>
        <taxon>Pseudomonadati</taxon>
        <taxon>Thermodesulfobacteriota</taxon>
        <taxon>Thermodesulfobacteria</taxon>
        <taxon>Thermodesulfobacteriales</taxon>
        <taxon>Thermodesulfobacteriaceae</taxon>
        <taxon>Thermodesulfobacterium</taxon>
    </lineage>
</organism>
<comment type="catalytic activity">
    <reaction evidence="13">
        <text>a lipid A disaccharide + ATP = a lipid IVA + ADP + H(+)</text>
        <dbReference type="Rhea" id="RHEA:67840"/>
        <dbReference type="ChEBI" id="CHEBI:15378"/>
        <dbReference type="ChEBI" id="CHEBI:30616"/>
        <dbReference type="ChEBI" id="CHEBI:176343"/>
        <dbReference type="ChEBI" id="CHEBI:176425"/>
        <dbReference type="ChEBI" id="CHEBI:456216"/>
        <dbReference type="EC" id="2.7.1.130"/>
    </reaction>
</comment>
<evidence type="ECO:0000256" key="4">
    <source>
        <dbReference type="ARBA" id="ARBA00016436"/>
    </source>
</evidence>
<dbReference type="InterPro" id="IPR027417">
    <property type="entry name" value="P-loop_NTPase"/>
</dbReference>
<evidence type="ECO:0000256" key="7">
    <source>
        <dbReference type="ARBA" id="ARBA00022679"/>
    </source>
</evidence>
<reference evidence="14 15" key="1">
    <citation type="journal article" date="2015" name="Genome Announc.">
        <title>Genome Sequence of a Sulfate-Reducing Thermophilic Bacterium, Thermodesulfobacterium commune DSM 2178T (Phylum Thermodesulfobacteria).</title>
        <authorList>
            <person name="Bhatnagar S."/>
            <person name="Badger J.H."/>
            <person name="Madupu R."/>
            <person name="Khouri H.M."/>
            <person name="O'Connor E.M."/>
            <person name="Robb F.T."/>
            <person name="Ward N.L."/>
            <person name="Eisen J.A."/>
        </authorList>
    </citation>
    <scope>NUCLEOTIDE SEQUENCE [LARGE SCALE GENOMIC DNA]</scope>
    <source>
        <strain evidence="14 15">DSM 2178</strain>
    </source>
</reference>
<evidence type="ECO:0000256" key="9">
    <source>
        <dbReference type="ARBA" id="ARBA00022777"/>
    </source>
</evidence>
<sequence>MLNLLNPYCYLITLRNFLYDLGVFKSFKLEVPVISVGNLSVGGSGKTSLVRYLAEKLSCLGKVAIVSRGYKRRSKGFQLVYFQKKVLQPVEKAGDEPYFLAKVFEKKGLDLVIIVDEDRVRGARRAVKEFGANLILLDDGFQHRRLFRDIDLVLLKKEDLTQKVLPFGKLREPLSGLKRATAFILTYQELFPFDFEFDQKPVFKLYRENWQVLNYRLEPVSPPKKEFIAFCGLGDNTQFLDTIKRLGLRIKRFIAFPDHYDYRAFELSSKENYLTTLKDGVKLPWSENLFFLDFSIKVEGLLEFIQKILKNKTSMG</sequence>
<dbReference type="PaxDb" id="289377-HL41_04545"/>
<evidence type="ECO:0000256" key="13">
    <source>
        <dbReference type="HAMAP-Rule" id="MF_00409"/>
    </source>
</evidence>
<evidence type="ECO:0000313" key="15">
    <source>
        <dbReference type="Proteomes" id="UP000028481"/>
    </source>
</evidence>
<dbReference type="AlphaFoldDB" id="A0A075WTC6"/>
<dbReference type="UniPathway" id="UPA00359">
    <property type="reaction ID" value="UER00482"/>
</dbReference>
<dbReference type="STRING" id="289377.HL41_04545"/>
<dbReference type="GO" id="GO:0005524">
    <property type="term" value="F:ATP binding"/>
    <property type="evidence" value="ECO:0007669"/>
    <property type="project" value="UniProtKB-UniRule"/>
</dbReference>
<name>A0A075WTC6_9BACT</name>
<dbReference type="NCBIfam" id="TIGR00682">
    <property type="entry name" value="lpxK"/>
    <property type="match status" value="1"/>
</dbReference>
<dbReference type="EMBL" id="CP008796">
    <property type="protein sequence ID" value="AIH04091.1"/>
    <property type="molecule type" value="Genomic_DNA"/>
</dbReference>
<dbReference type="eggNOG" id="COG1663">
    <property type="taxonomic scope" value="Bacteria"/>
</dbReference>
<keyword evidence="9 13" id="KW-0418">Kinase</keyword>
<comment type="similarity">
    <text evidence="13">Belongs to the LpxK family.</text>
</comment>
<evidence type="ECO:0000256" key="12">
    <source>
        <dbReference type="ARBA" id="ARBA00029757"/>
    </source>
</evidence>
<accession>A0A075WTC6</accession>
<keyword evidence="8 13" id="KW-0547">Nucleotide-binding</keyword>
<gene>
    <name evidence="13" type="primary">lpxK</name>
    <name evidence="14" type="ORF">HL41_04545</name>
</gene>
<keyword evidence="10 13" id="KW-0067">ATP-binding</keyword>
<evidence type="ECO:0000313" key="14">
    <source>
        <dbReference type="EMBL" id="AIH04091.1"/>
    </source>
</evidence>
<evidence type="ECO:0000256" key="11">
    <source>
        <dbReference type="ARBA" id="ARBA00023098"/>
    </source>
</evidence>
<comment type="function">
    <text evidence="1 13">Transfers the gamma-phosphate of ATP to the 4'-position of a tetraacyldisaccharide 1-phosphate intermediate (termed DS-1-P) to form tetraacyldisaccharide 1,4'-bis-phosphate (lipid IVA).</text>
</comment>
<dbReference type="InterPro" id="IPR003758">
    <property type="entry name" value="LpxK"/>
</dbReference>
<evidence type="ECO:0000256" key="8">
    <source>
        <dbReference type="ARBA" id="ARBA00022741"/>
    </source>
</evidence>
<dbReference type="GO" id="GO:0009244">
    <property type="term" value="P:lipopolysaccharide core region biosynthetic process"/>
    <property type="evidence" value="ECO:0007669"/>
    <property type="project" value="TreeGrafter"/>
</dbReference>
<evidence type="ECO:0000256" key="10">
    <source>
        <dbReference type="ARBA" id="ARBA00022840"/>
    </source>
</evidence>
<evidence type="ECO:0000256" key="2">
    <source>
        <dbReference type="ARBA" id="ARBA00004870"/>
    </source>
</evidence>
<keyword evidence="6 13" id="KW-0441">Lipid A biosynthesis</keyword>
<dbReference type="RefSeq" id="WP_038061693.1">
    <property type="nucleotide sequence ID" value="NZ_CP008796.1"/>
</dbReference>
<evidence type="ECO:0000256" key="3">
    <source>
        <dbReference type="ARBA" id="ARBA00012071"/>
    </source>
</evidence>
<evidence type="ECO:0000256" key="6">
    <source>
        <dbReference type="ARBA" id="ARBA00022556"/>
    </source>
</evidence>
<dbReference type="GO" id="GO:0009029">
    <property type="term" value="F:lipid-A 4'-kinase activity"/>
    <property type="evidence" value="ECO:0007669"/>
    <property type="project" value="UniProtKB-UniRule"/>
</dbReference>
<dbReference type="GO" id="GO:0005886">
    <property type="term" value="C:plasma membrane"/>
    <property type="evidence" value="ECO:0007669"/>
    <property type="project" value="TreeGrafter"/>
</dbReference>
<dbReference type="SUPFAM" id="SSF52540">
    <property type="entry name" value="P-loop containing nucleoside triphosphate hydrolases"/>
    <property type="match status" value="1"/>
</dbReference>
<dbReference type="HAMAP" id="MF_00409">
    <property type="entry name" value="LpxK"/>
    <property type="match status" value="1"/>
</dbReference>
<dbReference type="PANTHER" id="PTHR42724">
    <property type="entry name" value="TETRAACYLDISACCHARIDE 4'-KINASE"/>
    <property type="match status" value="1"/>
</dbReference>
<dbReference type="EC" id="2.7.1.130" evidence="3 13"/>
<dbReference type="Proteomes" id="UP000028481">
    <property type="component" value="Chromosome"/>
</dbReference>
<proteinExistence type="inferred from homology"/>
<keyword evidence="11 13" id="KW-0443">Lipid metabolism</keyword>
<evidence type="ECO:0000256" key="1">
    <source>
        <dbReference type="ARBA" id="ARBA00002274"/>
    </source>
</evidence>
<dbReference type="KEGG" id="tcm:HL41_04545"/>
<keyword evidence="15" id="KW-1185">Reference proteome</keyword>
<comment type="pathway">
    <text evidence="2 13">Glycolipid biosynthesis; lipid IV(A) biosynthesis; lipid IV(A) from (3R)-3-hydroxytetradecanoyl-[acyl-carrier-protein] and UDP-N-acetyl-alpha-D-glucosamine: step 6/6.</text>
</comment>
<protein>
    <recommendedName>
        <fullName evidence="4 13">Tetraacyldisaccharide 4'-kinase</fullName>
        <ecNumber evidence="3 13">2.7.1.130</ecNumber>
    </recommendedName>
    <alternativeName>
        <fullName evidence="12 13">Lipid A 4'-kinase</fullName>
    </alternativeName>
</protein>
<dbReference type="PANTHER" id="PTHR42724:SF1">
    <property type="entry name" value="TETRAACYLDISACCHARIDE 4'-KINASE, MITOCHONDRIAL-RELATED"/>
    <property type="match status" value="1"/>
</dbReference>
<dbReference type="OrthoDB" id="9789797at2"/>
<keyword evidence="5 13" id="KW-0444">Lipid biosynthesis</keyword>